<dbReference type="Proteomes" id="UP001500454">
    <property type="component" value="Unassembled WGS sequence"/>
</dbReference>
<dbReference type="Gene3D" id="3.40.1350.10">
    <property type="match status" value="1"/>
</dbReference>
<dbReference type="PANTHER" id="PTHR34039">
    <property type="entry name" value="UPF0102 PROTEIN YRAN"/>
    <property type="match status" value="1"/>
</dbReference>
<dbReference type="NCBIfam" id="NF009150">
    <property type="entry name" value="PRK12497.1-3"/>
    <property type="match status" value="1"/>
</dbReference>
<dbReference type="EMBL" id="BAABHA010000002">
    <property type="protein sequence ID" value="GAA4378508.1"/>
    <property type="molecule type" value="Genomic_DNA"/>
</dbReference>
<dbReference type="InterPro" id="IPR003509">
    <property type="entry name" value="UPF0102_YraN-like"/>
</dbReference>
<evidence type="ECO:0000313" key="4">
    <source>
        <dbReference type="Proteomes" id="UP001500454"/>
    </source>
</evidence>
<evidence type="ECO:0000256" key="2">
    <source>
        <dbReference type="HAMAP-Rule" id="MF_00048"/>
    </source>
</evidence>
<comment type="caution">
    <text evidence="3">The sequence shown here is derived from an EMBL/GenBank/DDBJ whole genome shotgun (WGS) entry which is preliminary data.</text>
</comment>
<organism evidence="3 4">
    <name type="scientific">Hymenobacter koreensis</name>
    <dbReference type="NCBI Taxonomy" id="1084523"/>
    <lineage>
        <taxon>Bacteria</taxon>
        <taxon>Pseudomonadati</taxon>
        <taxon>Bacteroidota</taxon>
        <taxon>Cytophagia</taxon>
        <taxon>Cytophagales</taxon>
        <taxon>Hymenobacteraceae</taxon>
        <taxon>Hymenobacter</taxon>
    </lineage>
</organism>
<accession>A0ABP8IXI1</accession>
<proteinExistence type="inferred from homology"/>
<dbReference type="InterPro" id="IPR011856">
    <property type="entry name" value="tRNA_endonuc-like_dom_sf"/>
</dbReference>
<dbReference type="HAMAP" id="MF_00048">
    <property type="entry name" value="UPF0102"/>
    <property type="match status" value="1"/>
</dbReference>
<dbReference type="SUPFAM" id="SSF52980">
    <property type="entry name" value="Restriction endonuclease-like"/>
    <property type="match status" value="1"/>
</dbReference>
<comment type="similarity">
    <text evidence="1 2">Belongs to the UPF0102 family.</text>
</comment>
<name>A0ABP8IXI1_9BACT</name>
<dbReference type="CDD" id="cd20736">
    <property type="entry name" value="PoNe_Nuclease"/>
    <property type="match status" value="1"/>
</dbReference>
<dbReference type="NCBIfam" id="TIGR00252">
    <property type="entry name" value="YraN family protein"/>
    <property type="match status" value="1"/>
</dbReference>
<evidence type="ECO:0000313" key="3">
    <source>
        <dbReference type="EMBL" id="GAA4378508.1"/>
    </source>
</evidence>
<dbReference type="PANTHER" id="PTHR34039:SF1">
    <property type="entry name" value="UPF0102 PROTEIN YRAN"/>
    <property type="match status" value="1"/>
</dbReference>
<protein>
    <recommendedName>
        <fullName evidence="2">UPF0102 protein GCM10023186_15110</fullName>
    </recommendedName>
</protein>
<evidence type="ECO:0000256" key="1">
    <source>
        <dbReference type="ARBA" id="ARBA00006738"/>
    </source>
</evidence>
<reference evidence="4" key="1">
    <citation type="journal article" date="2019" name="Int. J. Syst. Evol. Microbiol.">
        <title>The Global Catalogue of Microorganisms (GCM) 10K type strain sequencing project: providing services to taxonomists for standard genome sequencing and annotation.</title>
        <authorList>
            <consortium name="The Broad Institute Genomics Platform"/>
            <consortium name="The Broad Institute Genome Sequencing Center for Infectious Disease"/>
            <person name="Wu L."/>
            <person name="Ma J."/>
        </authorList>
    </citation>
    <scope>NUCLEOTIDE SEQUENCE [LARGE SCALE GENOMIC DNA]</scope>
    <source>
        <strain evidence="4">JCM 17924</strain>
    </source>
</reference>
<sequence>MHMPTSAHLGATGEQAAADFLTTQGYTVVARNYRHGRAEIDLIAQQGGKRLVFVEVKVRSDLRYGFPEQSVTLAQQQRVRRAAEHYLLSTNWLADIRFDILALTPTTGGFRVEHFEDAF</sequence>
<dbReference type="Pfam" id="PF02021">
    <property type="entry name" value="UPF0102"/>
    <property type="match status" value="1"/>
</dbReference>
<keyword evidence="4" id="KW-1185">Reference proteome</keyword>
<dbReference type="InterPro" id="IPR011335">
    <property type="entry name" value="Restrct_endonuc-II-like"/>
</dbReference>
<gene>
    <name evidence="3" type="ORF">GCM10023186_15110</name>
</gene>